<keyword evidence="2" id="KW-1185">Reference proteome</keyword>
<dbReference type="AlphaFoldDB" id="A0A0A2KBW7"/>
<proteinExistence type="predicted"/>
<dbReference type="Proteomes" id="UP000030104">
    <property type="component" value="Unassembled WGS sequence"/>
</dbReference>
<dbReference type="EMBL" id="JQGA01001583">
    <property type="protein sequence ID" value="KGO64428.1"/>
    <property type="molecule type" value="Genomic_DNA"/>
</dbReference>
<dbReference type="HOGENOM" id="CLU_900479_0_0_1"/>
<evidence type="ECO:0000313" key="1">
    <source>
        <dbReference type="EMBL" id="KGO64428.1"/>
    </source>
</evidence>
<accession>A0A0A2KBW7</accession>
<comment type="caution">
    <text evidence="1">The sequence shown here is derived from an EMBL/GenBank/DDBJ whole genome shotgun (WGS) entry which is preliminary data.</text>
</comment>
<protein>
    <submittedName>
        <fullName evidence="1">Uncharacterized protein</fullName>
    </submittedName>
</protein>
<gene>
    <name evidence="1" type="ORF">PITC_022790</name>
</gene>
<name>A0A0A2KBW7_PENIT</name>
<dbReference type="OrthoDB" id="5384804at2759"/>
<organism evidence="1 2">
    <name type="scientific">Penicillium italicum</name>
    <name type="common">Blue mold</name>
    <dbReference type="NCBI Taxonomy" id="40296"/>
    <lineage>
        <taxon>Eukaryota</taxon>
        <taxon>Fungi</taxon>
        <taxon>Dikarya</taxon>
        <taxon>Ascomycota</taxon>
        <taxon>Pezizomycotina</taxon>
        <taxon>Eurotiomycetes</taxon>
        <taxon>Eurotiomycetidae</taxon>
        <taxon>Eurotiales</taxon>
        <taxon>Aspergillaceae</taxon>
        <taxon>Penicillium</taxon>
    </lineage>
</organism>
<sequence length="309" mass="35582">MGVNELSKILVIERFKKLSFGPCFNGFEKTLPRVDLLIKGWLNTGQSWPSQIIECTAKKWAAGILIEKPTVDTCKPVDLIDNISLLDSRIKPDTLLDMIFWIIYHPIWDGVRPAKKPLKPTYLAVYQRLPLVSLATTLPENAPQGKDSKHIEDFTRLEFGTSIDTVRAMWMEGLVRSLPDKLDLITVVDSVWDFLGGSVSQSRKSFPERDQRECQGEGPIRGLEFYSLNTMICARPPDVVELLLAAWDSRRWGFDHPRFLRRLRYFDAQVRIYPIQQNISDTMQTNTWLAMTLVEKLSERRNELKRDAT</sequence>
<reference evidence="1 2" key="1">
    <citation type="journal article" date="2015" name="Mol. Plant Microbe Interact.">
        <title>Genome, transcriptome, and functional analyses of Penicillium expansum provide new insights into secondary metabolism and pathogenicity.</title>
        <authorList>
            <person name="Ballester A.R."/>
            <person name="Marcet-Houben M."/>
            <person name="Levin E."/>
            <person name="Sela N."/>
            <person name="Selma-Lazaro C."/>
            <person name="Carmona L."/>
            <person name="Wisniewski M."/>
            <person name="Droby S."/>
            <person name="Gonzalez-Candelas L."/>
            <person name="Gabaldon T."/>
        </authorList>
    </citation>
    <scope>NUCLEOTIDE SEQUENCE [LARGE SCALE GENOMIC DNA]</scope>
    <source>
        <strain evidence="1 2">PHI-1</strain>
    </source>
</reference>
<evidence type="ECO:0000313" key="2">
    <source>
        <dbReference type="Proteomes" id="UP000030104"/>
    </source>
</evidence>